<dbReference type="EMBL" id="BAABHW010000001">
    <property type="protein sequence ID" value="GAA5065516.1"/>
    <property type="molecule type" value="Genomic_DNA"/>
</dbReference>
<reference evidence="4" key="1">
    <citation type="journal article" date="2019" name="Int. J. Syst. Evol. Microbiol.">
        <title>The Global Catalogue of Microorganisms (GCM) 10K type strain sequencing project: providing services to taxonomists for standard genome sequencing and annotation.</title>
        <authorList>
            <consortium name="The Broad Institute Genomics Platform"/>
            <consortium name="The Broad Institute Genome Sequencing Center for Infectious Disease"/>
            <person name="Wu L."/>
            <person name="Ma J."/>
        </authorList>
    </citation>
    <scope>NUCLEOTIDE SEQUENCE [LARGE SCALE GENOMIC DNA]</scope>
    <source>
        <strain evidence="4">JCM 18015</strain>
    </source>
</reference>
<accession>A0ABP9KU01</accession>
<gene>
    <name evidence="3" type="ORF">GCM10023209_03160</name>
</gene>
<feature type="chain" id="PRO_5046021920" description="Polymer-forming cytoskeletal protein" evidence="2">
    <location>
        <begin position="22"/>
        <end position="347"/>
    </location>
</feature>
<protein>
    <recommendedName>
        <fullName evidence="5">Polymer-forming cytoskeletal protein</fullName>
    </recommendedName>
</protein>
<dbReference type="Proteomes" id="UP001499910">
    <property type="component" value="Unassembled WGS sequence"/>
</dbReference>
<evidence type="ECO:0000313" key="3">
    <source>
        <dbReference type="EMBL" id="GAA5065516.1"/>
    </source>
</evidence>
<keyword evidence="4" id="KW-1185">Reference proteome</keyword>
<evidence type="ECO:0000313" key="4">
    <source>
        <dbReference type="Proteomes" id="UP001499910"/>
    </source>
</evidence>
<name>A0ABP9KU01_9RHOB</name>
<proteinExistence type="predicted"/>
<evidence type="ECO:0008006" key="5">
    <source>
        <dbReference type="Google" id="ProtNLM"/>
    </source>
</evidence>
<evidence type="ECO:0000256" key="1">
    <source>
        <dbReference type="SAM" id="Phobius"/>
    </source>
</evidence>
<feature type="transmembrane region" description="Helical" evidence="1">
    <location>
        <begin position="220"/>
        <end position="245"/>
    </location>
</feature>
<keyword evidence="2" id="KW-0732">Signal</keyword>
<keyword evidence="1" id="KW-0812">Transmembrane</keyword>
<evidence type="ECO:0000256" key="2">
    <source>
        <dbReference type="SAM" id="SignalP"/>
    </source>
</evidence>
<feature type="transmembrane region" description="Helical" evidence="1">
    <location>
        <begin position="294"/>
        <end position="319"/>
    </location>
</feature>
<organism evidence="3 4">
    <name type="scientific">[Roseibacterium] beibuensis</name>
    <dbReference type="NCBI Taxonomy" id="1193142"/>
    <lineage>
        <taxon>Bacteria</taxon>
        <taxon>Pseudomonadati</taxon>
        <taxon>Pseudomonadota</taxon>
        <taxon>Alphaproteobacteria</taxon>
        <taxon>Rhodobacterales</taxon>
        <taxon>Roseobacteraceae</taxon>
        <taxon>Roseicyclus</taxon>
    </lineage>
</organism>
<feature type="transmembrane region" description="Helical" evidence="1">
    <location>
        <begin position="266"/>
        <end position="288"/>
    </location>
</feature>
<keyword evidence="1" id="KW-1133">Transmembrane helix</keyword>
<feature type="signal peptide" evidence="2">
    <location>
        <begin position="1"/>
        <end position="21"/>
    </location>
</feature>
<dbReference type="RefSeq" id="WP_259547046.1">
    <property type="nucleotide sequence ID" value="NZ_BAABHW010000001.1"/>
</dbReference>
<sequence>MPAKALTALLVALVMMPAATAAQEDDVSTTVFADDRYIAGGDYEIDDETTGDLFAAGEEITLSAPVAGAAHMAGRRLSVAAPVAGALYAAGYEISLDGAFDGPLSVFGAEVEIDGSLARNLRAFASDLSLSGDIAGSAILAADELELDAAIAGDVMMTVREVDFGEGARVDGQVILYVEDGDAPAIPESVAPPDRIEIRDLEAWDSDVGPSMRDLRRAAWLAAIRGFAFSVLLVAAIAAVAIFFIPGRVVRWRERALAEPGRSLAWGFGALSLIWGAGVVLAFTVFGLPLLPAAFLIGAALAYGGYVLGSYVLGVAIWLRLGNVMPDSALPKIGLAALGPWLPDCLR</sequence>
<comment type="caution">
    <text evidence="3">The sequence shown here is derived from an EMBL/GenBank/DDBJ whole genome shotgun (WGS) entry which is preliminary data.</text>
</comment>
<keyword evidence="1" id="KW-0472">Membrane</keyword>